<accession>A0A8T4IXW6</accession>
<dbReference type="SUPFAM" id="SSF54862">
    <property type="entry name" value="4Fe-4S ferredoxins"/>
    <property type="match status" value="1"/>
</dbReference>
<dbReference type="GO" id="GO:0005506">
    <property type="term" value="F:iron ion binding"/>
    <property type="evidence" value="ECO:0007669"/>
    <property type="project" value="UniProtKB-UniRule"/>
</dbReference>
<dbReference type="GO" id="GO:0009055">
    <property type="term" value="F:electron transfer activity"/>
    <property type="evidence" value="ECO:0007669"/>
    <property type="project" value="UniProtKB-UniRule"/>
</dbReference>
<comment type="cofactor">
    <cofactor evidence="1">
        <name>[3Fe-4S] cluster</name>
        <dbReference type="ChEBI" id="CHEBI:21137"/>
    </cofactor>
</comment>
<dbReference type="Pfam" id="PF13370">
    <property type="entry name" value="Fer4_13"/>
    <property type="match status" value="1"/>
</dbReference>
<evidence type="ECO:0000256" key="2">
    <source>
        <dbReference type="ARBA" id="ARBA00022448"/>
    </source>
</evidence>
<dbReference type="EMBL" id="JAGSMN010000481">
    <property type="protein sequence ID" value="MBR7675453.1"/>
    <property type="molecule type" value="Genomic_DNA"/>
</dbReference>
<evidence type="ECO:0000256" key="5">
    <source>
        <dbReference type="ARBA" id="ARBA00023004"/>
    </source>
</evidence>
<protein>
    <recommendedName>
        <fullName evidence="8">Ferredoxin</fullName>
    </recommendedName>
</protein>
<evidence type="ECO:0000256" key="7">
    <source>
        <dbReference type="ARBA" id="ARBA00023291"/>
    </source>
</evidence>
<gene>
    <name evidence="9" type="ORF">KDA82_21025</name>
</gene>
<keyword evidence="2 8" id="KW-0813">Transport</keyword>
<sequence length="64" mass="6782">MQITLDVDKCCAAGQCVLVAPEVFDQRDEDGIVELLDANPPAEQHAAVHEAATICPAAAIQVHE</sequence>
<evidence type="ECO:0000313" key="9">
    <source>
        <dbReference type="EMBL" id="MBR7675453.1"/>
    </source>
</evidence>
<dbReference type="GO" id="GO:0051538">
    <property type="term" value="F:3 iron, 4 sulfur cluster binding"/>
    <property type="evidence" value="ECO:0007669"/>
    <property type="project" value="UniProtKB-KW"/>
</dbReference>
<keyword evidence="7" id="KW-0003">3Fe-4S</keyword>
<keyword evidence="5 8" id="KW-0408">Iron</keyword>
<dbReference type="PANTHER" id="PTHR36923:SF3">
    <property type="entry name" value="FERREDOXIN"/>
    <property type="match status" value="1"/>
</dbReference>
<comment type="caution">
    <text evidence="9">The sequence shown here is derived from an EMBL/GenBank/DDBJ whole genome shotgun (WGS) entry which is preliminary data.</text>
</comment>
<keyword evidence="3 8" id="KW-0479">Metal-binding</keyword>
<proteinExistence type="predicted"/>
<dbReference type="InterPro" id="IPR051269">
    <property type="entry name" value="Fe-S_cluster_ET"/>
</dbReference>
<dbReference type="Proteomes" id="UP000675554">
    <property type="component" value="Unassembled WGS sequence"/>
</dbReference>
<evidence type="ECO:0000256" key="1">
    <source>
        <dbReference type="ARBA" id="ARBA00001927"/>
    </source>
</evidence>
<dbReference type="PRINTS" id="PR00352">
    <property type="entry name" value="3FE4SFRDOXIN"/>
</dbReference>
<keyword evidence="4 8" id="KW-0249">Electron transport</keyword>
<keyword evidence="10" id="KW-1185">Reference proteome</keyword>
<evidence type="ECO:0000256" key="6">
    <source>
        <dbReference type="ARBA" id="ARBA00023014"/>
    </source>
</evidence>
<evidence type="ECO:0000313" key="10">
    <source>
        <dbReference type="Proteomes" id="UP000675554"/>
    </source>
</evidence>
<evidence type="ECO:0000256" key="8">
    <source>
        <dbReference type="RuleBase" id="RU368020"/>
    </source>
</evidence>
<evidence type="ECO:0000256" key="3">
    <source>
        <dbReference type="ARBA" id="ARBA00022723"/>
    </source>
</evidence>
<dbReference type="PANTHER" id="PTHR36923">
    <property type="entry name" value="FERREDOXIN"/>
    <property type="match status" value="1"/>
</dbReference>
<reference evidence="9" key="1">
    <citation type="submission" date="2021-04" db="EMBL/GenBank/DDBJ databases">
        <title>Sequencing of actinobacteria type strains.</title>
        <authorList>
            <person name="Nguyen G.-S."/>
            <person name="Wentzel A."/>
        </authorList>
    </citation>
    <scope>NUCLEOTIDE SEQUENCE</scope>
    <source>
        <strain evidence="9">DSM 42095</strain>
    </source>
</reference>
<keyword evidence="6 8" id="KW-0411">Iron-sulfur</keyword>
<dbReference type="InterPro" id="IPR001080">
    <property type="entry name" value="3Fe4S_ferredoxin"/>
</dbReference>
<name>A0A8T4IXW6_9ACTN</name>
<comment type="function">
    <text evidence="8">Ferredoxins are iron-sulfur proteins that transfer electrons in a wide variety of metabolic reactions.</text>
</comment>
<organism evidence="9 10">
    <name type="scientific">Streptomyces daliensis</name>
    <dbReference type="NCBI Taxonomy" id="299421"/>
    <lineage>
        <taxon>Bacteria</taxon>
        <taxon>Bacillati</taxon>
        <taxon>Actinomycetota</taxon>
        <taxon>Actinomycetes</taxon>
        <taxon>Kitasatosporales</taxon>
        <taxon>Streptomycetaceae</taxon>
        <taxon>Streptomyces</taxon>
    </lineage>
</organism>
<dbReference type="AlphaFoldDB" id="A0A8T4IXW6"/>
<evidence type="ECO:0000256" key="4">
    <source>
        <dbReference type="ARBA" id="ARBA00022982"/>
    </source>
</evidence>
<dbReference type="Gene3D" id="3.30.70.20">
    <property type="match status" value="1"/>
</dbReference>